<keyword evidence="4" id="KW-0274">FAD</keyword>
<sequence length="352" mass="36192">MNETIAALVATVRDACAERSGTGAVTACADGGWNAGLWAALEQIGITTVAVPEEQGGSGGDITAAVAVLEVLGEYSAGVPLAETALLAGWLIATCGAAVPSGPMTAAIAGPGLRTRREDGGLSVRGTIARVPWARHAHRLTVLDNDQVIVLERGGFTLTRGTNLAGEPRDDLHVDAVVPASQVHGLPAGSPVSVQAFRSRAALARAGLMAGAARRALELSVAYAGEREQFGRPIGRFQAVQQHLAAMAGEVLLAKVAVESAALAFAPRGDADLAVAAAKVVAGETAGVVASLAHQIHGAIGFTEEHALRHSTTRLWAWRDESGNEDAWSEILGRRAVSAGTGGLWPLLTRTR</sequence>
<gene>
    <name evidence="8" type="ORF">IW256_003006</name>
</gene>
<comment type="cofactor">
    <cofactor evidence="1">
        <name>FAD</name>
        <dbReference type="ChEBI" id="CHEBI:57692"/>
    </cofactor>
</comment>
<comment type="caution">
    <text evidence="8">The sequence shown here is derived from an EMBL/GenBank/DDBJ whole genome shotgun (WGS) entry which is preliminary data.</text>
</comment>
<dbReference type="SUPFAM" id="SSF47203">
    <property type="entry name" value="Acyl-CoA dehydrogenase C-terminal domain-like"/>
    <property type="match status" value="1"/>
</dbReference>
<dbReference type="AlphaFoldDB" id="A0A931GIS1"/>
<protein>
    <submittedName>
        <fullName evidence="8">Acyl-CoA dehydrogenase</fullName>
        <ecNumber evidence="8">1.3.8.7</ecNumber>
    </submittedName>
</protein>
<dbReference type="Proteomes" id="UP000614047">
    <property type="component" value="Unassembled WGS sequence"/>
</dbReference>
<comment type="similarity">
    <text evidence="2">Belongs to the acyl-CoA dehydrogenase family.</text>
</comment>
<feature type="domain" description="Acyl-CoA dehydrogenase/oxidase C-terminal" evidence="6">
    <location>
        <begin position="203"/>
        <end position="315"/>
    </location>
</feature>
<dbReference type="InterPro" id="IPR009100">
    <property type="entry name" value="AcylCoA_DH/oxidase_NM_dom_sf"/>
</dbReference>
<dbReference type="PANTHER" id="PTHR43884:SF20">
    <property type="entry name" value="ACYL-COA DEHYDROGENASE FADE28"/>
    <property type="match status" value="1"/>
</dbReference>
<dbReference type="InterPro" id="IPR013786">
    <property type="entry name" value="AcylCoA_DH/ox_N"/>
</dbReference>
<dbReference type="Gene3D" id="1.20.140.10">
    <property type="entry name" value="Butyryl-CoA Dehydrogenase, subunit A, domain 3"/>
    <property type="match status" value="1"/>
</dbReference>
<dbReference type="EMBL" id="JADOUA010000001">
    <property type="protein sequence ID" value="MBG6088893.1"/>
    <property type="molecule type" value="Genomic_DNA"/>
</dbReference>
<evidence type="ECO:0000256" key="1">
    <source>
        <dbReference type="ARBA" id="ARBA00001974"/>
    </source>
</evidence>
<dbReference type="GO" id="GO:0070991">
    <property type="term" value="F:medium-chain fatty acyl-CoA dehydrogenase activity"/>
    <property type="evidence" value="ECO:0007669"/>
    <property type="project" value="UniProtKB-EC"/>
</dbReference>
<dbReference type="InterPro" id="IPR009075">
    <property type="entry name" value="AcylCo_DH/oxidase_C"/>
</dbReference>
<evidence type="ECO:0000256" key="5">
    <source>
        <dbReference type="ARBA" id="ARBA00023002"/>
    </source>
</evidence>
<dbReference type="SUPFAM" id="SSF56645">
    <property type="entry name" value="Acyl-CoA dehydrogenase NM domain-like"/>
    <property type="match status" value="1"/>
</dbReference>
<dbReference type="Gene3D" id="1.10.540.10">
    <property type="entry name" value="Acyl-CoA dehydrogenase/oxidase, N-terminal domain"/>
    <property type="match status" value="1"/>
</dbReference>
<dbReference type="GO" id="GO:0050660">
    <property type="term" value="F:flavin adenine dinucleotide binding"/>
    <property type="evidence" value="ECO:0007669"/>
    <property type="project" value="InterPro"/>
</dbReference>
<evidence type="ECO:0000259" key="7">
    <source>
        <dbReference type="Pfam" id="PF02771"/>
    </source>
</evidence>
<dbReference type="EC" id="1.3.8.7" evidence="8"/>
<evidence type="ECO:0000313" key="8">
    <source>
        <dbReference type="EMBL" id="MBG6088893.1"/>
    </source>
</evidence>
<evidence type="ECO:0000256" key="4">
    <source>
        <dbReference type="ARBA" id="ARBA00022827"/>
    </source>
</evidence>
<evidence type="ECO:0000259" key="6">
    <source>
        <dbReference type="Pfam" id="PF00441"/>
    </source>
</evidence>
<evidence type="ECO:0000256" key="2">
    <source>
        <dbReference type="ARBA" id="ARBA00009347"/>
    </source>
</evidence>
<proteinExistence type="inferred from homology"/>
<feature type="domain" description="Acyl-CoA dehydrogenase/oxidase N-terminal" evidence="7">
    <location>
        <begin position="3"/>
        <end position="96"/>
    </location>
</feature>
<dbReference type="PANTHER" id="PTHR43884">
    <property type="entry name" value="ACYL-COA DEHYDROGENASE"/>
    <property type="match status" value="1"/>
</dbReference>
<dbReference type="Pfam" id="PF00441">
    <property type="entry name" value="Acyl-CoA_dh_1"/>
    <property type="match status" value="1"/>
</dbReference>
<dbReference type="InterPro" id="IPR037069">
    <property type="entry name" value="AcylCoA_DH/ox_N_sf"/>
</dbReference>
<keyword evidence="3" id="KW-0285">Flavoprotein</keyword>
<keyword evidence="5 8" id="KW-0560">Oxidoreductase</keyword>
<dbReference type="RefSeq" id="WP_197011565.1">
    <property type="nucleotide sequence ID" value="NZ_BAABES010000005.1"/>
</dbReference>
<keyword evidence="9" id="KW-1185">Reference proteome</keyword>
<dbReference type="Pfam" id="PF02771">
    <property type="entry name" value="Acyl-CoA_dh_N"/>
    <property type="match status" value="1"/>
</dbReference>
<evidence type="ECO:0000256" key="3">
    <source>
        <dbReference type="ARBA" id="ARBA00022630"/>
    </source>
</evidence>
<evidence type="ECO:0000313" key="9">
    <source>
        <dbReference type="Proteomes" id="UP000614047"/>
    </source>
</evidence>
<dbReference type="InterPro" id="IPR036250">
    <property type="entry name" value="AcylCo_DH-like_C"/>
</dbReference>
<reference evidence="8" key="1">
    <citation type="submission" date="2020-11" db="EMBL/GenBank/DDBJ databases">
        <title>Sequencing the genomes of 1000 actinobacteria strains.</title>
        <authorList>
            <person name="Klenk H.-P."/>
        </authorList>
    </citation>
    <scope>NUCLEOTIDE SEQUENCE</scope>
    <source>
        <strain evidence="8">DSM 43175</strain>
    </source>
</reference>
<accession>A0A931GIS1</accession>
<name>A0A931GIS1_9ACTN</name>
<organism evidence="8 9">
    <name type="scientific">Actinomadura viridis</name>
    <dbReference type="NCBI Taxonomy" id="58110"/>
    <lineage>
        <taxon>Bacteria</taxon>
        <taxon>Bacillati</taxon>
        <taxon>Actinomycetota</taxon>
        <taxon>Actinomycetes</taxon>
        <taxon>Streptosporangiales</taxon>
        <taxon>Thermomonosporaceae</taxon>
        <taxon>Actinomadura</taxon>
    </lineage>
</organism>